<name>A0A2T4IDL3_9RHOO</name>
<feature type="domain" description="FHA" evidence="1">
    <location>
        <begin position="204"/>
        <end position="247"/>
    </location>
</feature>
<dbReference type="SUPFAM" id="SSF55073">
    <property type="entry name" value="Nucleotide cyclase"/>
    <property type="match status" value="1"/>
</dbReference>
<dbReference type="Proteomes" id="UP000241193">
    <property type="component" value="Unassembled WGS sequence"/>
</dbReference>
<evidence type="ECO:0000259" key="1">
    <source>
        <dbReference type="PROSITE" id="PS50006"/>
    </source>
</evidence>
<proteinExistence type="predicted"/>
<dbReference type="PROSITE" id="PS50006">
    <property type="entry name" value="FHA_DOMAIN"/>
    <property type="match status" value="1"/>
</dbReference>
<dbReference type="InterPro" id="IPR050923">
    <property type="entry name" value="Cell_Proc_Reg/RNA_Proc"/>
</dbReference>
<organism evidence="2 3">
    <name type="scientific">Pseudothauera lacus</name>
    <dbReference type="NCBI Taxonomy" id="2136175"/>
    <lineage>
        <taxon>Bacteria</taxon>
        <taxon>Pseudomonadati</taxon>
        <taxon>Pseudomonadota</taxon>
        <taxon>Betaproteobacteria</taxon>
        <taxon>Rhodocyclales</taxon>
        <taxon>Zoogloeaceae</taxon>
        <taxon>Pseudothauera</taxon>
    </lineage>
</organism>
<evidence type="ECO:0000313" key="2">
    <source>
        <dbReference type="EMBL" id="PTD95853.1"/>
    </source>
</evidence>
<dbReference type="Gene3D" id="2.60.200.20">
    <property type="match status" value="1"/>
</dbReference>
<comment type="caution">
    <text evidence="2">The sequence shown here is derived from an EMBL/GenBank/DDBJ whole genome shotgun (WGS) entry which is preliminary data.</text>
</comment>
<keyword evidence="3" id="KW-1185">Reference proteome</keyword>
<dbReference type="InterPro" id="IPR029787">
    <property type="entry name" value="Nucleotide_cyclase"/>
</dbReference>
<evidence type="ECO:0000313" key="3">
    <source>
        <dbReference type="Proteomes" id="UP000241193"/>
    </source>
</evidence>
<dbReference type="InterPro" id="IPR008984">
    <property type="entry name" value="SMAD_FHA_dom_sf"/>
</dbReference>
<gene>
    <name evidence="2" type="ORF">C8261_12720</name>
</gene>
<sequence length="289" mass="31399">MSERNNACILVAEVTGGERLSERLGADEARHAVERCLNRIDRVMESNSGTPIERHPAWVASVFPRCDAAVLAACEMLERVMSLPPTSGVQLATRIGVHYGPLEATVPPRGIGLTQARKLATAATPGQALASAPAVAQLSAPARHFAGADGFSGHTVNGFEWPVYELSHKTGVVNSLPPPVRVSQQLRIRHQQAEIIVDDQRPMLLMGREHGNDVVIIDPRASRQHARIERRAGGFFLVDQSTNGTFVALEGRSEKCVKREEMLLTGPGRIGCGFSANEVERDLVFFETL</sequence>
<dbReference type="CDD" id="cd00060">
    <property type="entry name" value="FHA"/>
    <property type="match status" value="1"/>
</dbReference>
<protein>
    <recommendedName>
        <fullName evidence="1">FHA domain-containing protein</fullName>
    </recommendedName>
</protein>
<dbReference type="PANTHER" id="PTHR23308">
    <property type="entry name" value="NUCLEAR INHIBITOR OF PROTEIN PHOSPHATASE-1"/>
    <property type="match status" value="1"/>
</dbReference>
<dbReference type="SMART" id="SM00240">
    <property type="entry name" value="FHA"/>
    <property type="match status" value="1"/>
</dbReference>
<reference evidence="2 3" key="2">
    <citation type="submission" date="2018-04" db="EMBL/GenBank/DDBJ databases">
        <title>Thauera lacus sp. nov., isolated from an saline lake in Inner Mongolia, China.</title>
        <authorList>
            <person name="Liang Q.-Y."/>
        </authorList>
    </citation>
    <scope>NUCLEOTIDE SEQUENCE [LARGE SCALE GENOMIC DNA]</scope>
    <source>
        <strain evidence="2 3">D20</strain>
    </source>
</reference>
<dbReference type="InterPro" id="IPR000253">
    <property type="entry name" value="FHA_dom"/>
</dbReference>
<dbReference type="OrthoDB" id="9801841at2"/>
<dbReference type="SUPFAM" id="SSF49879">
    <property type="entry name" value="SMAD/FHA domain"/>
    <property type="match status" value="1"/>
</dbReference>
<dbReference type="Gene3D" id="3.30.70.1230">
    <property type="entry name" value="Nucleotide cyclase"/>
    <property type="match status" value="1"/>
</dbReference>
<dbReference type="Pfam" id="PF00498">
    <property type="entry name" value="FHA"/>
    <property type="match status" value="1"/>
</dbReference>
<dbReference type="EMBL" id="PZKC01000010">
    <property type="protein sequence ID" value="PTD95853.1"/>
    <property type="molecule type" value="Genomic_DNA"/>
</dbReference>
<dbReference type="AlphaFoldDB" id="A0A2T4IDL3"/>
<reference evidence="2 3" key="1">
    <citation type="submission" date="2018-03" db="EMBL/GenBank/DDBJ databases">
        <authorList>
            <person name="Keele B.F."/>
        </authorList>
    </citation>
    <scope>NUCLEOTIDE SEQUENCE [LARGE SCALE GENOMIC DNA]</scope>
    <source>
        <strain evidence="2 3">D20</strain>
    </source>
</reference>
<accession>A0A2T4IDL3</accession>
<dbReference type="RefSeq" id="WP_107494094.1">
    <property type="nucleotide sequence ID" value="NZ_PZKC01000010.1"/>
</dbReference>